<keyword evidence="1" id="KW-0472">Membrane</keyword>
<feature type="transmembrane region" description="Helical" evidence="1">
    <location>
        <begin position="189"/>
        <end position="207"/>
    </location>
</feature>
<reference evidence="2" key="1">
    <citation type="submission" date="2023-03" db="EMBL/GenBank/DDBJ databases">
        <title>Massive genome expansion in bonnet fungi (Mycena s.s.) driven by repeated elements and novel gene families across ecological guilds.</title>
        <authorList>
            <consortium name="Lawrence Berkeley National Laboratory"/>
            <person name="Harder C.B."/>
            <person name="Miyauchi S."/>
            <person name="Viragh M."/>
            <person name="Kuo A."/>
            <person name="Thoen E."/>
            <person name="Andreopoulos B."/>
            <person name="Lu D."/>
            <person name="Skrede I."/>
            <person name="Drula E."/>
            <person name="Henrissat B."/>
            <person name="Morin E."/>
            <person name="Kohler A."/>
            <person name="Barry K."/>
            <person name="LaButti K."/>
            <person name="Morin E."/>
            <person name="Salamov A."/>
            <person name="Lipzen A."/>
            <person name="Mereny Z."/>
            <person name="Hegedus B."/>
            <person name="Baldrian P."/>
            <person name="Stursova M."/>
            <person name="Weitz H."/>
            <person name="Taylor A."/>
            <person name="Grigoriev I.V."/>
            <person name="Nagy L.G."/>
            <person name="Martin F."/>
            <person name="Kauserud H."/>
        </authorList>
    </citation>
    <scope>NUCLEOTIDE SEQUENCE</scope>
    <source>
        <strain evidence="2">CBHHK200</strain>
    </source>
</reference>
<feature type="transmembrane region" description="Helical" evidence="1">
    <location>
        <begin position="119"/>
        <end position="143"/>
    </location>
</feature>
<dbReference type="EMBL" id="JARJCM010000077">
    <property type="protein sequence ID" value="KAJ7031981.1"/>
    <property type="molecule type" value="Genomic_DNA"/>
</dbReference>
<proteinExistence type="predicted"/>
<accession>A0AAD6SQ17</accession>
<comment type="caution">
    <text evidence="2">The sequence shown here is derived from an EMBL/GenBank/DDBJ whole genome shotgun (WGS) entry which is preliminary data.</text>
</comment>
<evidence type="ECO:0000256" key="1">
    <source>
        <dbReference type="SAM" id="Phobius"/>
    </source>
</evidence>
<evidence type="ECO:0000313" key="2">
    <source>
        <dbReference type="EMBL" id="KAJ7031981.1"/>
    </source>
</evidence>
<dbReference type="AlphaFoldDB" id="A0AAD6SQ17"/>
<keyword evidence="1" id="KW-1133">Transmembrane helix</keyword>
<protein>
    <submittedName>
        <fullName evidence="2">Uncharacterized protein</fullName>
    </submittedName>
</protein>
<evidence type="ECO:0000313" key="3">
    <source>
        <dbReference type="Proteomes" id="UP001218188"/>
    </source>
</evidence>
<name>A0AAD6SQ17_9AGAR</name>
<gene>
    <name evidence="2" type="ORF">C8F04DRAFT_1396897</name>
</gene>
<organism evidence="2 3">
    <name type="scientific">Mycena alexandri</name>
    <dbReference type="NCBI Taxonomy" id="1745969"/>
    <lineage>
        <taxon>Eukaryota</taxon>
        <taxon>Fungi</taxon>
        <taxon>Dikarya</taxon>
        <taxon>Basidiomycota</taxon>
        <taxon>Agaricomycotina</taxon>
        <taxon>Agaricomycetes</taxon>
        <taxon>Agaricomycetidae</taxon>
        <taxon>Agaricales</taxon>
        <taxon>Marasmiineae</taxon>
        <taxon>Mycenaceae</taxon>
        <taxon>Mycena</taxon>
    </lineage>
</organism>
<keyword evidence="1" id="KW-0812">Transmembrane</keyword>
<feature type="transmembrane region" description="Helical" evidence="1">
    <location>
        <begin position="87"/>
        <end position="107"/>
    </location>
</feature>
<keyword evidence="3" id="KW-1185">Reference proteome</keyword>
<dbReference type="Proteomes" id="UP001218188">
    <property type="component" value="Unassembled WGS sequence"/>
</dbReference>
<sequence length="271" mass="29409">MLGNDVCINSTLDHLNYPSPWKDYPRVSRNIPLSAEFDELWLPRPVDEQPLLAVRTLFAVVTPLNDLESASSYTEFASVQTRLQDEWLKIGGVLLGLVAVDFTVFALTPDSLLGPTNTITRIALAGGSIATAAGLLCDAYLLLRFSRASIQAFKRRAEDEYRLRNAPTGDGLLAAVTPTYIAFAVLARLPLVLVLVATACIAVLLGAAAYELSPLIALSVLGLVAGILALRYLIWALVWVVFAFSRIWIVGVSAYERGMGRLRGLFEESGA</sequence>
<feature type="transmembrane region" description="Helical" evidence="1">
    <location>
        <begin position="236"/>
        <end position="255"/>
    </location>
</feature>